<dbReference type="OrthoDB" id="1845088at2759"/>
<dbReference type="AlphaFoldDB" id="A0A1U8A384"/>
<accession>A0A1U8A384</accession>
<dbReference type="InParanoid" id="A0A1U8A384"/>
<dbReference type="KEGG" id="nnu:104596285"/>
<reference evidence="2" key="1">
    <citation type="submission" date="2025-08" db="UniProtKB">
        <authorList>
            <consortium name="RefSeq"/>
        </authorList>
    </citation>
    <scope>IDENTIFICATION</scope>
</reference>
<protein>
    <submittedName>
        <fullName evidence="2">Uncharacterized protein LOC104596285</fullName>
    </submittedName>
</protein>
<organism evidence="1 2">
    <name type="scientific">Nelumbo nucifera</name>
    <name type="common">Sacred lotus</name>
    <dbReference type="NCBI Taxonomy" id="4432"/>
    <lineage>
        <taxon>Eukaryota</taxon>
        <taxon>Viridiplantae</taxon>
        <taxon>Streptophyta</taxon>
        <taxon>Embryophyta</taxon>
        <taxon>Tracheophyta</taxon>
        <taxon>Spermatophyta</taxon>
        <taxon>Magnoliopsida</taxon>
        <taxon>Proteales</taxon>
        <taxon>Nelumbonaceae</taxon>
        <taxon>Nelumbo</taxon>
    </lineage>
</organism>
<dbReference type="Pfam" id="PF14223">
    <property type="entry name" value="Retrotran_gag_2"/>
    <property type="match status" value="1"/>
</dbReference>
<name>A0A1U8A384_NELNU</name>
<dbReference type="OMA" id="SHEIWST"/>
<dbReference type="RefSeq" id="XP_010255665.1">
    <property type="nucleotide sequence ID" value="XM_010257363.1"/>
</dbReference>
<dbReference type="Proteomes" id="UP000189703">
    <property type="component" value="Unplaced"/>
</dbReference>
<dbReference type="PANTHER" id="PTHR47481:SF22">
    <property type="entry name" value="RETROTRANSPOSON GAG DOMAIN-CONTAINING PROTEIN"/>
    <property type="match status" value="1"/>
</dbReference>
<keyword evidence="1" id="KW-1185">Reference proteome</keyword>
<gene>
    <name evidence="2" type="primary">LOC104596285</name>
</gene>
<proteinExistence type="predicted"/>
<sequence length="284" mass="32290">MSYIDGTITQPMKVITKNGQSINNPDFMLWEHLDQFLLSWILSSLTKGVLAQVIGYTTSKSVWDALARLFASRSQACIMQLRFELIHLKKTNLSMVDYLQKARLIYDNLAAVGELVSNFELIQFVLGGLGPDYESLVTPLLLRVGEYTFDSIQALLTNHELWLEYTRTLFESFQPQTNMAVQKSYQSVRTDDYRNKQKTSNGKGKKLNPFQGAKCQICHNLNHTAYKCRARFDNDFRPEKSSPATYTASIGPVIDNSWYPDSGASHHMIADLANLHLQSEYSEP</sequence>
<dbReference type="GeneID" id="104596285"/>
<dbReference type="PANTHER" id="PTHR47481">
    <property type="match status" value="1"/>
</dbReference>
<evidence type="ECO:0000313" key="2">
    <source>
        <dbReference type="RefSeq" id="XP_010255665.1"/>
    </source>
</evidence>
<dbReference type="eggNOG" id="KOG0017">
    <property type="taxonomic scope" value="Eukaryota"/>
</dbReference>
<evidence type="ECO:0000313" key="1">
    <source>
        <dbReference type="Proteomes" id="UP000189703"/>
    </source>
</evidence>